<proteinExistence type="predicted"/>
<sequence length="72" mass="8052">MGSRSAFGDVYNTTTIWSFKFKQWDPGKICVVSNFHNLEDKVDFEGVGNVMILEAQIMLSPKVKGSDDSSTF</sequence>
<dbReference type="EMBL" id="ASHM01000002">
    <property type="protein sequence ID" value="PNY03605.1"/>
    <property type="molecule type" value="Genomic_DNA"/>
</dbReference>
<organism evidence="1 2">
    <name type="scientific">Trifolium pratense</name>
    <name type="common">Red clover</name>
    <dbReference type="NCBI Taxonomy" id="57577"/>
    <lineage>
        <taxon>Eukaryota</taxon>
        <taxon>Viridiplantae</taxon>
        <taxon>Streptophyta</taxon>
        <taxon>Embryophyta</taxon>
        <taxon>Tracheophyta</taxon>
        <taxon>Spermatophyta</taxon>
        <taxon>Magnoliopsida</taxon>
        <taxon>eudicotyledons</taxon>
        <taxon>Gunneridae</taxon>
        <taxon>Pentapetalae</taxon>
        <taxon>rosids</taxon>
        <taxon>fabids</taxon>
        <taxon>Fabales</taxon>
        <taxon>Fabaceae</taxon>
        <taxon>Papilionoideae</taxon>
        <taxon>50 kb inversion clade</taxon>
        <taxon>NPAAA clade</taxon>
        <taxon>Hologalegina</taxon>
        <taxon>IRL clade</taxon>
        <taxon>Trifolieae</taxon>
        <taxon>Trifolium</taxon>
    </lineage>
</organism>
<comment type="caution">
    <text evidence="1">The sequence shown here is derived from an EMBL/GenBank/DDBJ whole genome shotgun (WGS) entry which is preliminary data.</text>
</comment>
<evidence type="ECO:0000313" key="2">
    <source>
        <dbReference type="Proteomes" id="UP000236291"/>
    </source>
</evidence>
<accession>A0A2K3NKP4</accession>
<gene>
    <name evidence="1" type="ORF">L195_g000011</name>
</gene>
<name>A0A2K3NKP4_TRIPR</name>
<evidence type="ECO:0000313" key="1">
    <source>
        <dbReference type="EMBL" id="PNY03605.1"/>
    </source>
</evidence>
<protein>
    <submittedName>
        <fullName evidence="1">Uncharacterized protein</fullName>
    </submittedName>
</protein>
<reference evidence="1 2" key="2">
    <citation type="journal article" date="2017" name="Front. Plant Sci.">
        <title>Gene Classification and Mining of Molecular Markers Useful in Red Clover (Trifolium pratense) Breeding.</title>
        <authorList>
            <person name="Istvanek J."/>
            <person name="Dluhosova J."/>
            <person name="Dluhos P."/>
            <person name="Patkova L."/>
            <person name="Nedelnik J."/>
            <person name="Repkova J."/>
        </authorList>
    </citation>
    <scope>NUCLEOTIDE SEQUENCE [LARGE SCALE GENOMIC DNA]</scope>
    <source>
        <strain evidence="2">cv. Tatra</strain>
        <tissue evidence="1">Young leaves</tissue>
    </source>
</reference>
<dbReference type="Proteomes" id="UP000236291">
    <property type="component" value="Unassembled WGS sequence"/>
</dbReference>
<dbReference type="AlphaFoldDB" id="A0A2K3NKP4"/>
<reference evidence="1 2" key="1">
    <citation type="journal article" date="2014" name="Am. J. Bot.">
        <title>Genome assembly and annotation for red clover (Trifolium pratense; Fabaceae).</title>
        <authorList>
            <person name="Istvanek J."/>
            <person name="Jaros M."/>
            <person name="Krenek A."/>
            <person name="Repkova J."/>
        </authorList>
    </citation>
    <scope>NUCLEOTIDE SEQUENCE [LARGE SCALE GENOMIC DNA]</scope>
    <source>
        <strain evidence="2">cv. Tatra</strain>
        <tissue evidence="1">Young leaves</tissue>
    </source>
</reference>